<gene>
    <name evidence="8 12" type="primary">purL</name>
    <name evidence="12" type="ORF">BHE75_03285</name>
</gene>
<reference evidence="12 13" key="1">
    <citation type="submission" date="2016-09" db="EMBL/GenBank/DDBJ databases">
        <title>Metabolic pathway, cell adaptation mechanisms and a novel monoxygenase revealed through proteogenomic-transcription analysis of a Sphingomonas haloaromaticamans strain degrading the fungicide ortho-phenylphenol.</title>
        <authorList>
            <person name="Perruchon C."/>
            <person name="Papadopoulou E.S."/>
            <person name="Rousidou C."/>
            <person name="Vasileiadis S."/>
            <person name="Tanou G."/>
            <person name="Amoutzias G."/>
            <person name="Molassiotis A."/>
            <person name="Karpouzas D.G."/>
        </authorList>
    </citation>
    <scope>NUCLEOTIDE SEQUENCE [LARGE SCALE GENOMIC DNA]</scope>
    <source>
        <strain evidence="12 13">P3</strain>
    </source>
</reference>
<protein>
    <recommendedName>
        <fullName evidence="8">Phosphoribosylformylglycinamidine synthase subunit PurL</fullName>
        <shortName evidence="8">FGAM synthase</shortName>
        <ecNumber evidence="8">6.3.5.3</ecNumber>
    </recommendedName>
    <alternativeName>
        <fullName evidence="8">Formylglycinamide ribonucleotide amidotransferase subunit II</fullName>
        <shortName evidence="8">FGAR amidotransferase II</shortName>
        <shortName evidence="8">FGAR-AT II</shortName>
    </alternativeName>
    <alternativeName>
        <fullName evidence="8">Glutamine amidotransferase PurL</fullName>
    </alternativeName>
    <alternativeName>
        <fullName evidence="8">Phosphoribosylformylglycinamidine synthase subunit II</fullName>
    </alternativeName>
</protein>
<comment type="subcellular location">
    <subcellularLocation>
        <location evidence="8">Cytoplasm</location>
    </subcellularLocation>
</comment>
<feature type="domain" description="PurM-like N-terminal" evidence="9">
    <location>
        <begin position="70"/>
        <end position="185"/>
    </location>
</feature>
<dbReference type="CDD" id="cd02203">
    <property type="entry name" value="PurL_repeat1"/>
    <property type="match status" value="1"/>
</dbReference>
<feature type="active site" evidence="8">
    <location>
        <position position="45"/>
    </location>
</feature>
<evidence type="ECO:0000256" key="1">
    <source>
        <dbReference type="ARBA" id="ARBA00022490"/>
    </source>
</evidence>
<feature type="domain" description="PurM-like N-terminal" evidence="9">
    <location>
        <begin position="436"/>
        <end position="558"/>
    </location>
</feature>
<feature type="domain" description="PurM-like C-terminal" evidence="10">
    <location>
        <begin position="573"/>
        <end position="680"/>
    </location>
</feature>
<dbReference type="InterPro" id="IPR036676">
    <property type="entry name" value="PurM-like_C_sf"/>
</dbReference>
<dbReference type="SUPFAM" id="SSF56042">
    <property type="entry name" value="PurM C-terminal domain-like"/>
    <property type="match status" value="2"/>
</dbReference>
<dbReference type="SUPFAM" id="SSF55326">
    <property type="entry name" value="PurM N-terminal domain-like"/>
    <property type="match status" value="2"/>
</dbReference>
<evidence type="ECO:0000313" key="13">
    <source>
        <dbReference type="Proteomes" id="UP000179467"/>
    </source>
</evidence>
<dbReference type="CDD" id="cd02204">
    <property type="entry name" value="PurL_repeat2"/>
    <property type="match status" value="1"/>
</dbReference>
<evidence type="ECO:0000256" key="6">
    <source>
        <dbReference type="ARBA" id="ARBA00022840"/>
    </source>
</evidence>
<feature type="binding site" evidence="8">
    <location>
        <position position="531"/>
    </location>
    <ligand>
        <name>Mg(2+)</name>
        <dbReference type="ChEBI" id="CHEBI:18420"/>
        <label>1</label>
    </ligand>
</feature>
<dbReference type="FunFam" id="3.30.1330.10:FF:000004">
    <property type="entry name" value="Phosphoribosylformylglycinamidine synthase subunit PurL"/>
    <property type="match status" value="1"/>
</dbReference>
<comment type="caution">
    <text evidence="8">Lacks conserved residue(s) required for the propagation of feature annotation.</text>
</comment>
<dbReference type="InterPro" id="IPR036921">
    <property type="entry name" value="PurM-like_N_sf"/>
</dbReference>
<feature type="binding site" evidence="8">
    <location>
        <begin position="308"/>
        <end position="310"/>
    </location>
    <ligand>
        <name>substrate</name>
    </ligand>
</feature>
<dbReference type="Pfam" id="PF02769">
    <property type="entry name" value="AIRS_C"/>
    <property type="match status" value="2"/>
</dbReference>
<feature type="active site" description="Proton acceptor" evidence="8">
    <location>
        <position position="91"/>
    </location>
</feature>
<feature type="binding site" evidence="8">
    <location>
        <position position="113"/>
    </location>
    <ligand>
        <name>Mg(2+)</name>
        <dbReference type="ChEBI" id="CHEBI:18420"/>
        <label>2</label>
    </ligand>
</feature>
<keyword evidence="5 8" id="KW-0658">Purine biosynthesis</keyword>
<organism evidence="12 13">
    <name type="scientific">Edaphosphingomonas haloaromaticamans</name>
    <dbReference type="NCBI Taxonomy" id="653954"/>
    <lineage>
        <taxon>Bacteria</taxon>
        <taxon>Pseudomonadati</taxon>
        <taxon>Pseudomonadota</taxon>
        <taxon>Alphaproteobacteria</taxon>
        <taxon>Sphingomonadales</taxon>
        <taxon>Rhizorhabdaceae</taxon>
        <taxon>Edaphosphingomonas</taxon>
    </lineage>
</organism>
<dbReference type="GO" id="GO:0006189">
    <property type="term" value="P:'de novo' IMP biosynthetic process"/>
    <property type="evidence" value="ECO:0007669"/>
    <property type="project" value="UniProtKB-UniRule"/>
</dbReference>
<keyword evidence="2 8" id="KW-0436">Ligase</keyword>
<name>A0A1S1HG68_9SPHN</name>
<dbReference type="GO" id="GO:0005737">
    <property type="term" value="C:cytoplasm"/>
    <property type="evidence" value="ECO:0007669"/>
    <property type="project" value="UniProtKB-SubCell"/>
</dbReference>
<sequence>MTEITPQIVAEHGLSPEEYERVLAALGREPNLTELGIFSVMWSEHCSYKSSRIHLKKLPTKAPWVICGPGENAGVVDIGDGQAAIFKMESHNHPSYIEPYQGAATGVGGILRDVFTMGARPVANMNALRFGRPDHPKMRHLIAGVVHGIGGYGNCVGVPTVGGEVNFHRAYDGNILVNAMTVGVAETDKIFYSAASGVGNPIVYVGSKTGRDGIHGATMASADFGEDSEEKRPTVQVGDPFTEKLLIEACLELMASDAIVAIQDMGAAGLTSSSVEMASKGGVGLLLDMNKVPQREEGMTAYEMMLSESQERMLMVLKPGKEAFAEAIFRKWELDFAVIGEVTDTGRMILVHNGETVCDIPLAPLADEAPLYDRPSLSREDYAAWAKVEPLGDVPESADLGADLVTLMASPDLASRRWIWEQYDHMVGADTVQRPGGDSAVVRVHDTEKGIAISTDCTPRYCYADPYEGGKQAIAECYRNLSAVGSLPLAVTNCLNFANPQRPEIMAQFVGCLDGMGEACRELAFPIVSGNVSLYNESKATGGGSAILPTPAIGGIGLLSDWSKSATVAFKSEGDGIWLIGGKGSHLGQSVWLREIHGREAGPAPTVDLVKEKASGDLVRKLIANGTVNAVHDLSDGGLLVAVAEMALAGGIGASLDPIASAAEAFGEDQGRYVVTAAPGVDVPGAVRIGAVGGHSVKAGDGVNVQLADLRKAHEGFFPKLMGADAALA</sequence>
<dbReference type="NCBIfam" id="NF002290">
    <property type="entry name" value="PRK01213.1"/>
    <property type="match status" value="1"/>
</dbReference>
<dbReference type="Gene3D" id="3.30.1330.10">
    <property type="entry name" value="PurM-like, N-terminal domain"/>
    <property type="match status" value="2"/>
</dbReference>
<comment type="similarity">
    <text evidence="8">Belongs to the FGAMS family.</text>
</comment>
<dbReference type="RefSeq" id="WP_070934469.1">
    <property type="nucleotide sequence ID" value="NZ_MIPT01000001.1"/>
</dbReference>
<feature type="binding site" evidence="8">
    <location>
        <position position="264"/>
    </location>
    <ligand>
        <name>Mg(2+)</name>
        <dbReference type="ChEBI" id="CHEBI:18420"/>
        <label>2</label>
    </ligand>
</feature>
<feature type="binding site" evidence="8">
    <location>
        <begin position="90"/>
        <end position="93"/>
    </location>
    <ligand>
        <name>substrate</name>
    </ligand>
</feature>
<comment type="caution">
    <text evidence="12">The sequence shown here is derived from an EMBL/GenBank/DDBJ whole genome shotgun (WGS) entry which is preliminary data.</text>
</comment>
<feature type="domain" description="Phosphoribosylformylglycinamidine synthase linker" evidence="11">
    <location>
        <begin position="11"/>
        <end position="49"/>
    </location>
</feature>
<evidence type="ECO:0000256" key="7">
    <source>
        <dbReference type="ARBA" id="ARBA00022842"/>
    </source>
</evidence>
<feature type="binding site" evidence="8">
    <location>
        <position position="493"/>
    </location>
    <ligand>
        <name>ATP</name>
        <dbReference type="ChEBI" id="CHEBI:30616"/>
    </ligand>
</feature>
<keyword evidence="13" id="KW-1185">Reference proteome</keyword>
<feature type="binding site" evidence="8">
    <location>
        <position position="89"/>
    </location>
    <ligand>
        <name>Mg(2+)</name>
        <dbReference type="ChEBI" id="CHEBI:18420"/>
        <label>1</label>
    </ligand>
</feature>
<dbReference type="GO" id="GO:0000287">
    <property type="term" value="F:magnesium ion binding"/>
    <property type="evidence" value="ECO:0007669"/>
    <property type="project" value="UniProtKB-UniRule"/>
</dbReference>
<evidence type="ECO:0000256" key="3">
    <source>
        <dbReference type="ARBA" id="ARBA00022723"/>
    </source>
</evidence>
<comment type="pathway">
    <text evidence="8">Purine metabolism; IMP biosynthesis via de novo pathway; 5-amino-1-(5-phospho-D-ribosyl)imidazole from N(2)-formyl-N(1)-(5-phospho-D-ribosyl)glycinamide: step 1/2.</text>
</comment>
<evidence type="ECO:0000256" key="5">
    <source>
        <dbReference type="ARBA" id="ARBA00022755"/>
    </source>
</evidence>
<feature type="binding site" evidence="8">
    <location>
        <position position="87"/>
    </location>
    <ligand>
        <name>ATP</name>
        <dbReference type="ChEBI" id="CHEBI:30616"/>
    </ligand>
</feature>
<evidence type="ECO:0000256" key="2">
    <source>
        <dbReference type="ARBA" id="ARBA00022598"/>
    </source>
</evidence>
<evidence type="ECO:0000259" key="11">
    <source>
        <dbReference type="Pfam" id="PF18072"/>
    </source>
</evidence>
<dbReference type="PANTHER" id="PTHR43555:SF1">
    <property type="entry name" value="PHOSPHORIBOSYLFORMYLGLYCINAMIDINE SYNTHASE SUBUNIT PURL"/>
    <property type="match status" value="1"/>
</dbReference>
<dbReference type="Pfam" id="PF00586">
    <property type="entry name" value="AIRS"/>
    <property type="match status" value="2"/>
</dbReference>
<evidence type="ECO:0000259" key="9">
    <source>
        <dbReference type="Pfam" id="PF00586"/>
    </source>
</evidence>
<dbReference type="EMBL" id="MIPT01000001">
    <property type="protein sequence ID" value="OHT21279.1"/>
    <property type="molecule type" value="Genomic_DNA"/>
</dbReference>
<evidence type="ECO:0000256" key="4">
    <source>
        <dbReference type="ARBA" id="ARBA00022741"/>
    </source>
</evidence>
<comment type="subunit">
    <text evidence="8">Monomer. Part of the FGAM synthase complex composed of 1 PurL, 1 PurQ and 2 PurS subunits.</text>
</comment>
<feature type="binding site" evidence="8">
    <location>
        <position position="48"/>
    </location>
    <ligand>
        <name>ATP</name>
        <dbReference type="ChEBI" id="CHEBI:30616"/>
    </ligand>
</feature>
<dbReference type="UniPathway" id="UPA00074">
    <property type="reaction ID" value="UER00128"/>
</dbReference>
<feature type="domain" description="PurM-like C-terminal" evidence="10">
    <location>
        <begin position="198"/>
        <end position="351"/>
    </location>
</feature>
<dbReference type="GO" id="GO:0005524">
    <property type="term" value="F:ATP binding"/>
    <property type="evidence" value="ECO:0007669"/>
    <property type="project" value="UniProtKB-UniRule"/>
</dbReference>
<dbReference type="AlphaFoldDB" id="A0A1S1HG68"/>
<dbReference type="Gene3D" id="3.90.650.10">
    <property type="entry name" value="PurM-like C-terminal domain"/>
    <property type="match status" value="2"/>
</dbReference>
<comment type="catalytic activity">
    <reaction evidence="8">
        <text>N(2)-formyl-N(1)-(5-phospho-beta-D-ribosyl)glycinamide + L-glutamine + ATP + H2O = 2-formamido-N(1)-(5-O-phospho-beta-D-ribosyl)acetamidine + L-glutamate + ADP + phosphate + H(+)</text>
        <dbReference type="Rhea" id="RHEA:17129"/>
        <dbReference type="ChEBI" id="CHEBI:15377"/>
        <dbReference type="ChEBI" id="CHEBI:15378"/>
        <dbReference type="ChEBI" id="CHEBI:29985"/>
        <dbReference type="ChEBI" id="CHEBI:30616"/>
        <dbReference type="ChEBI" id="CHEBI:43474"/>
        <dbReference type="ChEBI" id="CHEBI:58359"/>
        <dbReference type="ChEBI" id="CHEBI:147286"/>
        <dbReference type="ChEBI" id="CHEBI:147287"/>
        <dbReference type="ChEBI" id="CHEBI:456216"/>
        <dbReference type="EC" id="6.3.5.3"/>
    </reaction>
</comment>
<dbReference type="InterPro" id="IPR010074">
    <property type="entry name" value="PRibForGlyAmidine_synth_PurL"/>
</dbReference>
<evidence type="ECO:0000259" key="10">
    <source>
        <dbReference type="Pfam" id="PF02769"/>
    </source>
</evidence>
<feature type="binding site" evidence="8">
    <location>
        <position position="236"/>
    </location>
    <ligand>
        <name>substrate</name>
    </ligand>
</feature>
<dbReference type="PANTHER" id="PTHR43555">
    <property type="entry name" value="PHOSPHORIBOSYLFORMYLGLYCINAMIDINE SYNTHASE SUBUNIT PURL"/>
    <property type="match status" value="1"/>
</dbReference>
<evidence type="ECO:0000313" key="12">
    <source>
        <dbReference type="EMBL" id="OHT21279.1"/>
    </source>
</evidence>
<dbReference type="NCBIfam" id="TIGR01736">
    <property type="entry name" value="FGAM_synth_II"/>
    <property type="match status" value="1"/>
</dbReference>
<dbReference type="Pfam" id="PF18072">
    <property type="entry name" value="FGAR-AT_linker"/>
    <property type="match status" value="1"/>
</dbReference>
<dbReference type="InterPro" id="IPR041609">
    <property type="entry name" value="PurL_linker"/>
</dbReference>
<dbReference type="InterPro" id="IPR010918">
    <property type="entry name" value="PurM-like_C_dom"/>
</dbReference>
<proteinExistence type="inferred from homology"/>
<dbReference type="HAMAP" id="MF_00420">
    <property type="entry name" value="PurL_2"/>
    <property type="match status" value="1"/>
</dbReference>
<keyword evidence="7 8" id="KW-0460">Magnesium</keyword>
<dbReference type="Proteomes" id="UP000179467">
    <property type="component" value="Unassembled WGS sequence"/>
</dbReference>
<dbReference type="EC" id="6.3.5.3" evidence="8"/>
<dbReference type="InterPro" id="IPR016188">
    <property type="entry name" value="PurM-like_N"/>
</dbReference>
<accession>A0A1S1HG68</accession>
<feature type="binding site" evidence="8">
    <location>
        <position position="533"/>
    </location>
    <ligand>
        <name>substrate</name>
    </ligand>
</feature>
<feature type="binding site" evidence="8">
    <location>
        <position position="112"/>
    </location>
    <ligand>
        <name>substrate</name>
    </ligand>
</feature>
<evidence type="ECO:0000256" key="8">
    <source>
        <dbReference type="HAMAP-Rule" id="MF_00420"/>
    </source>
</evidence>
<dbReference type="GO" id="GO:0004642">
    <property type="term" value="F:phosphoribosylformylglycinamidine synthase activity"/>
    <property type="evidence" value="ECO:0007669"/>
    <property type="project" value="UniProtKB-UniRule"/>
</dbReference>
<keyword evidence="3 8" id="KW-0479">Metal-binding</keyword>
<dbReference type="OrthoDB" id="9804441at2"/>
<dbReference type="PIRSF" id="PIRSF001587">
    <property type="entry name" value="FGAM_synthase_II"/>
    <property type="match status" value="1"/>
</dbReference>
<feature type="binding site" evidence="8">
    <location>
        <position position="530"/>
    </location>
    <ligand>
        <name>ATP</name>
        <dbReference type="ChEBI" id="CHEBI:30616"/>
    </ligand>
</feature>
<keyword evidence="1 8" id="KW-0963">Cytoplasm</keyword>
<comment type="function">
    <text evidence="8">Part of the phosphoribosylformylglycinamidine synthase complex involved in the purines biosynthetic pathway. Catalyzes the ATP-dependent conversion of formylglycinamide ribonucleotide (FGAR) and glutamine to yield formylglycinamidine ribonucleotide (FGAM) and glutamate. The FGAM synthase complex is composed of three subunits. PurQ produces an ammonia molecule by converting glutamine to glutamate. PurL transfers the ammonia molecule to FGAR to form FGAM in an ATP-dependent manner. PurS interacts with PurQ and PurL and is thought to assist in the transfer of the ammonia molecule from PurQ to PurL.</text>
</comment>
<keyword evidence="4 8" id="KW-0547">Nucleotide-binding</keyword>
<keyword evidence="6 8" id="KW-0067">ATP-binding</keyword>